<dbReference type="InterPro" id="IPR050642">
    <property type="entry name" value="PDH_E1_Alpha_Subunit"/>
</dbReference>
<dbReference type="OrthoDB" id="9766715at2"/>
<dbReference type="InterPro" id="IPR001017">
    <property type="entry name" value="DH_E1"/>
</dbReference>
<name>D1CIX6_THET1</name>
<dbReference type="Gene3D" id="3.40.50.970">
    <property type="match status" value="1"/>
</dbReference>
<dbReference type="GO" id="GO:0004739">
    <property type="term" value="F:pyruvate dehydrogenase (acetyl-transferring) activity"/>
    <property type="evidence" value="ECO:0007669"/>
    <property type="project" value="UniProtKB-EC"/>
</dbReference>
<reference evidence="6" key="1">
    <citation type="journal article" date="2010" name="Stand. Genomic Sci.">
        <title>Complete genome sequence of 'Thermobaculum terrenum' type strain (YNP1).</title>
        <authorList>
            <person name="Kiss H."/>
            <person name="Cleland D."/>
            <person name="Lapidus A."/>
            <person name="Lucas S."/>
            <person name="Glavina Del Rio T."/>
            <person name="Nolan M."/>
            <person name="Tice H."/>
            <person name="Han C."/>
            <person name="Goodwin L."/>
            <person name="Pitluck S."/>
            <person name="Liolios K."/>
            <person name="Ivanova N."/>
            <person name="Mavromatis K."/>
            <person name="Ovchinnikova G."/>
            <person name="Pati A."/>
            <person name="Chen A."/>
            <person name="Palaniappan K."/>
            <person name="Land M."/>
            <person name="Hauser L."/>
            <person name="Chang Y."/>
            <person name="Jeffries C."/>
            <person name="Lu M."/>
            <person name="Brettin T."/>
            <person name="Detter J."/>
            <person name="Goker M."/>
            <person name="Tindall B."/>
            <person name="Beck B."/>
            <person name="McDermott T."/>
            <person name="Woyke T."/>
            <person name="Bristow J."/>
            <person name="Eisen J."/>
            <person name="Markowitz V."/>
            <person name="Hugenholtz P."/>
            <person name="Kyrpides N."/>
            <person name="Klenk H."/>
            <person name="Cheng J."/>
        </authorList>
    </citation>
    <scope>NUCLEOTIDE SEQUENCE [LARGE SCALE GENOMIC DNA]</scope>
    <source>
        <strain evidence="6">ATCC BAA-798 / YNP1</strain>
    </source>
</reference>
<sequence>MKDELIGYYQQMLRIRKCEEKIGWLFSRGLTMGTAHLSIGQEASAVGVIAASRPEDYVVSTHRGHGHLIAKGADPARLIAEICGRETGFCRGKGGSQHIAVKEINFLGTNGITGGGIPVATGAALTAKYRRTGQVVLCFFGDGAANQGTFHESLNMASVWKLPIVYVCENNGYAMFTPSCDVTSVRDVAVRAAAYNIPGVTADGMDVRVVRDVAAVAINRARSGGGPTLLELKTYRFCGHSKSDNGTKYRPREEIEEWSRRDPIANLRRDLLEMGVPEMLLIDIEREVQQEMDLAVEHALAARYAEEEALEGVYAAAEPATSARRVGVLTGAARW</sequence>
<evidence type="ECO:0000256" key="2">
    <source>
        <dbReference type="ARBA" id="ARBA00023002"/>
    </source>
</evidence>
<dbReference type="CDD" id="cd02000">
    <property type="entry name" value="TPP_E1_PDC_ADC_BCADC"/>
    <property type="match status" value="1"/>
</dbReference>
<dbReference type="InterPro" id="IPR029061">
    <property type="entry name" value="THDP-binding"/>
</dbReference>
<accession>D1CIX6</accession>
<gene>
    <name evidence="5" type="ordered locus">Tter_2812</name>
</gene>
<dbReference type="AlphaFoldDB" id="D1CIX6"/>
<dbReference type="PANTHER" id="PTHR11516">
    <property type="entry name" value="PYRUVATE DEHYDROGENASE E1 COMPONENT, ALPHA SUBUNIT BACTERIAL AND ORGANELLAR"/>
    <property type="match status" value="1"/>
</dbReference>
<dbReference type="Pfam" id="PF00676">
    <property type="entry name" value="E1_dh"/>
    <property type="match status" value="1"/>
</dbReference>
<evidence type="ECO:0000256" key="1">
    <source>
        <dbReference type="ARBA" id="ARBA00001964"/>
    </source>
</evidence>
<dbReference type="SUPFAM" id="SSF52518">
    <property type="entry name" value="Thiamin diphosphate-binding fold (THDP-binding)"/>
    <property type="match status" value="1"/>
</dbReference>
<organism evidence="5 6">
    <name type="scientific">Thermobaculum terrenum (strain ATCC BAA-798 / CCMEE 7001 / YNP1)</name>
    <dbReference type="NCBI Taxonomy" id="525904"/>
    <lineage>
        <taxon>Bacteria</taxon>
        <taxon>Bacillati</taxon>
        <taxon>Chloroflexota</taxon>
        <taxon>Chloroflexia</taxon>
        <taxon>Candidatus Thermobaculales</taxon>
        <taxon>Candidatus Thermobaculaceae</taxon>
        <taxon>Thermobaculum</taxon>
    </lineage>
</organism>
<keyword evidence="3" id="KW-0786">Thiamine pyrophosphate</keyword>
<dbReference type="GO" id="GO:0006086">
    <property type="term" value="P:pyruvate decarboxylation to acetyl-CoA"/>
    <property type="evidence" value="ECO:0007669"/>
    <property type="project" value="TreeGrafter"/>
</dbReference>
<evidence type="ECO:0000256" key="3">
    <source>
        <dbReference type="ARBA" id="ARBA00023052"/>
    </source>
</evidence>
<keyword evidence="2 5" id="KW-0560">Oxidoreductase</keyword>
<keyword evidence="5" id="KW-0670">Pyruvate</keyword>
<dbReference type="HOGENOM" id="CLU_029393_5_0_0"/>
<comment type="cofactor">
    <cofactor evidence="1">
        <name>thiamine diphosphate</name>
        <dbReference type="ChEBI" id="CHEBI:58937"/>
    </cofactor>
</comment>
<dbReference type="Proteomes" id="UP000000323">
    <property type="component" value="Chromosome 2"/>
</dbReference>
<evidence type="ECO:0000259" key="4">
    <source>
        <dbReference type="Pfam" id="PF00676"/>
    </source>
</evidence>
<evidence type="ECO:0000313" key="5">
    <source>
        <dbReference type="EMBL" id="ACZ43696.1"/>
    </source>
</evidence>
<dbReference type="RefSeq" id="WP_012876727.1">
    <property type="nucleotide sequence ID" value="NC_013526.1"/>
</dbReference>
<feature type="domain" description="Dehydrogenase E1 component" evidence="4">
    <location>
        <begin position="11"/>
        <end position="303"/>
    </location>
</feature>
<dbReference type="EMBL" id="CP001826">
    <property type="protein sequence ID" value="ACZ43696.1"/>
    <property type="molecule type" value="Genomic_DNA"/>
</dbReference>
<dbReference type="STRING" id="525904.Tter_2812"/>
<dbReference type="EC" id="1.2.4.1" evidence="5"/>
<dbReference type="eggNOG" id="COG1071">
    <property type="taxonomic scope" value="Bacteria"/>
</dbReference>
<evidence type="ECO:0000313" key="6">
    <source>
        <dbReference type="Proteomes" id="UP000000323"/>
    </source>
</evidence>
<protein>
    <submittedName>
        <fullName evidence="5">Pyruvate dehydrogenase (Acetyl-transferring)</fullName>
        <ecNumber evidence="5">1.2.4.1</ecNumber>
    </submittedName>
</protein>
<dbReference type="PANTHER" id="PTHR11516:SF60">
    <property type="entry name" value="PYRUVATE DEHYDROGENASE E1 COMPONENT SUBUNIT ALPHA"/>
    <property type="match status" value="1"/>
</dbReference>
<dbReference type="KEGG" id="ttr:Tter_2812"/>
<keyword evidence="6" id="KW-1185">Reference proteome</keyword>
<proteinExistence type="predicted"/>